<dbReference type="SMR" id="A0A7M7IWM6"/>
<evidence type="ECO:0000313" key="2">
    <source>
        <dbReference type="Proteomes" id="UP000002358"/>
    </source>
</evidence>
<protein>
    <submittedName>
        <fullName evidence="1">Uncharacterized protein</fullName>
    </submittedName>
</protein>
<dbReference type="SMART" id="SM00708">
    <property type="entry name" value="PhBP"/>
    <property type="match status" value="1"/>
</dbReference>
<dbReference type="EnsemblMetazoa" id="XM_031925779">
    <property type="protein sequence ID" value="XP_031781639"/>
    <property type="gene ID" value="LOC103316334"/>
</dbReference>
<dbReference type="KEGG" id="nvi:103316334"/>
<proteinExistence type="predicted"/>
<dbReference type="Gene3D" id="1.10.238.20">
    <property type="entry name" value="Pheromone/general odorant binding protein domain"/>
    <property type="match status" value="1"/>
</dbReference>
<dbReference type="Proteomes" id="UP000002358">
    <property type="component" value="Unassembled WGS sequence"/>
</dbReference>
<organism evidence="1 2">
    <name type="scientific">Nasonia vitripennis</name>
    <name type="common">Parasitic wasp</name>
    <dbReference type="NCBI Taxonomy" id="7425"/>
    <lineage>
        <taxon>Eukaryota</taxon>
        <taxon>Metazoa</taxon>
        <taxon>Ecdysozoa</taxon>
        <taxon>Arthropoda</taxon>
        <taxon>Hexapoda</taxon>
        <taxon>Insecta</taxon>
        <taxon>Pterygota</taxon>
        <taxon>Neoptera</taxon>
        <taxon>Endopterygota</taxon>
        <taxon>Hymenoptera</taxon>
        <taxon>Apocrita</taxon>
        <taxon>Proctotrupomorpha</taxon>
        <taxon>Chalcidoidea</taxon>
        <taxon>Pteromalidae</taxon>
        <taxon>Pteromalinae</taxon>
        <taxon>Nasonia</taxon>
    </lineage>
</organism>
<dbReference type="CDD" id="cd23992">
    <property type="entry name" value="PBP_GOBP"/>
    <property type="match status" value="1"/>
</dbReference>
<reference evidence="1" key="1">
    <citation type="submission" date="2021-01" db="UniProtKB">
        <authorList>
            <consortium name="EnsemblMetazoa"/>
        </authorList>
    </citation>
    <scope>IDENTIFICATION</scope>
</reference>
<dbReference type="CTD" id="37271"/>
<sequence>MIVGRRLKYAERNDVIKADQACSNIIVLLFSSVCTATKEEEEFKSELAECKNLVGVTEDYVRDVFKSGLKGADEKFKCFIACLIQDSYKFNDGGVFDAERTIANDRGPAGLLRDYTNKALKACSNIKGYSECDAIFKVYKCMVENVEKLFNARNDRPSG</sequence>
<dbReference type="SUPFAM" id="SSF47565">
    <property type="entry name" value="Insect pheromone/odorant-binding proteins"/>
    <property type="match status" value="1"/>
</dbReference>
<dbReference type="RefSeq" id="XP_016839595.1">
    <property type="nucleotide sequence ID" value="XM_016984106.3"/>
</dbReference>
<dbReference type="EnsemblMetazoa" id="XM_016984105">
    <property type="protein sequence ID" value="XP_016839594"/>
    <property type="gene ID" value="LOC103316334"/>
</dbReference>
<dbReference type="EnsemblMetazoa" id="XM_016984106">
    <property type="protein sequence ID" value="XP_016839595"/>
    <property type="gene ID" value="LOC103316334"/>
</dbReference>
<dbReference type="RefSeq" id="XP_016839594.1">
    <property type="nucleotide sequence ID" value="XM_016984105.3"/>
</dbReference>
<dbReference type="Pfam" id="PF01395">
    <property type="entry name" value="PBP_GOBP"/>
    <property type="match status" value="1"/>
</dbReference>
<evidence type="ECO:0000313" key="1">
    <source>
        <dbReference type="EnsemblMetazoa" id="XP_016839595"/>
    </source>
</evidence>
<dbReference type="InParanoid" id="A0A7M7IWM6"/>
<dbReference type="InterPro" id="IPR006170">
    <property type="entry name" value="PBP/GOBP"/>
</dbReference>
<dbReference type="InterPro" id="IPR036728">
    <property type="entry name" value="PBP_GOBP_sf"/>
</dbReference>
<dbReference type="GO" id="GO:0005549">
    <property type="term" value="F:odorant binding"/>
    <property type="evidence" value="ECO:0007669"/>
    <property type="project" value="InterPro"/>
</dbReference>
<dbReference type="AlphaFoldDB" id="A0A7M7IWM6"/>
<dbReference type="RefSeq" id="XP_031781639.1">
    <property type="nucleotide sequence ID" value="XM_031925779.2"/>
</dbReference>
<name>A0A7M7IWM6_NASVI</name>
<keyword evidence="2" id="KW-1185">Reference proteome</keyword>
<dbReference type="GeneID" id="103316334"/>
<accession>A0A7M7IWM6</accession>